<accession>A0A517VDA3</accession>
<evidence type="ECO:0000256" key="1">
    <source>
        <dbReference type="ARBA" id="ARBA00002591"/>
    </source>
</evidence>
<dbReference type="PANTHER" id="PTHR30381">
    <property type="entry name" value="FLAGELLAR P-RING PERIPLASMIC PROTEIN FLGI"/>
    <property type="match status" value="1"/>
</dbReference>
<keyword evidence="3" id="KW-0732">Signal</keyword>
<evidence type="ECO:0000256" key="4">
    <source>
        <dbReference type="ARBA" id="ARBA00023143"/>
    </source>
</evidence>
<dbReference type="Proteomes" id="UP000316855">
    <property type="component" value="Chromosome"/>
</dbReference>
<evidence type="ECO:0000313" key="5">
    <source>
        <dbReference type="EMBL" id="QDT90985.1"/>
    </source>
</evidence>
<dbReference type="InterPro" id="IPR001782">
    <property type="entry name" value="Flag_FlgI"/>
</dbReference>
<organism evidence="5 6">
    <name type="scientific">Gimesia algae</name>
    <dbReference type="NCBI Taxonomy" id="2527971"/>
    <lineage>
        <taxon>Bacteria</taxon>
        <taxon>Pseudomonadati</taxon>
        <taxon>Planctomycetota</taxon>
        <taxon>Planctomycetia</taxon>
        <taxon>Planctomycetales</taxon>
        <taxon>Planctomycetaceae</taxon>
        <taxon>Gimesia</taxon>
    </lineage>
</organism>
<keyword evidence="6" id="KW-1185">Reference proteome</keyword>
<evidence type="ECO:0000256" key="3">
    <source>
        <dbReference type="ARBA" id="ARBA00022729"/>
    </source>
</evidence>
<evidence type="ECO:0000256" key="2">
    <source>
        <dbReference type="ARBA" id="ARBA00004117"/>
    </source>
</evidence>
<dbReference type="GO" id="GO:0005198">
    <property type="term" value="F:structural molecule activity"/>
    <property type="evidence" value="ECO:0007669"/>
    <property type="project" value="InterPro"/>
</dbReference>
<comment type="subcellular location">
    <subcellularLocation>
        <location evidence="2">Bacterial flagellum basal body</location>
    </subcellularLocation>
</comment>
<keyword evidence="4" id="KW-0975">Bacterial flagellum</keyword>
<reference evidence="5 6" key="1">
    <citation type="submission" date="2019-02" db="EMBL/GenBank/DDBJ databases">
        <title>Deep-cultivation of Planctomycetes and their phenomic and genomic characterization uncovers novel biology.</title>
        <authorList>
            <person name="Wiegand S."/>
            <person name="Jogler M."/>
            <person name="Boedeker C."/>
            <person name="Pinto D."/>
            <person name="Vollmers J."/>
            <person name="Rivas-Marin E."/>
            <person name="Kohn T."/>
            <person name="Peeters S.H."/>
            <person name="Heuer A."/>
            <person name="Rast P."/>
            <person name="Oberbeckmann S."/>
            <person name="Bunk B."/>
            <person name="Jeske O."/>
            <person name="Meyerdierks A."/>
            <person name="Storesund J.E."/>
            <person name="Kallscheuer N."/>
            <person name="Luecker S."/>
            <person name="Lage O.M."/>
            <person name="Pohl T."/>
            <person name="Merkel B.J."/>
            <person name="Hornburger P."/>
            <person name="Mueller R.-W."/>
            <person name="Bruemmer F."/>
            <person name="Labrenz M."/>
            <person name="Spormann A.M."/>
            <person name="Op den Camp H."/>
            <person name="Overmann J."/>
            <person name="Amann R."/>
            <person name="Jetten M.S.M."/>
            <person name="Mascher T."/>
            <person name="Medema M.H."/>
            <person name="Devos D.P."/>
            <person name="Kaster A.-K."/>
            <person name="Ovreas L."/>
            <person name="Rohde M."/>
            <person name="Galperin M.Y."/>
            <person name="Jogler C."/>
        </authorList>
    </citation>
    <scope>NUCLEOTIDE SEQUENCE [LARGE SCALE GENOMIC DNA]</scope>
    <source>
        <strain evidence="5 6">Pan161</strain>
    </source>
</reference>
<dbReference type="KEGG" id="gax:Pan161_26390"/>
<gene>
    <name evidence="5" type="primary">flgI_1</name>
    <name evidence="5" type="ORF">Pan161_26390</name>
</gene>
<keyword evidence="5" id="KW-0966">Cell projection</keyword>
<name>A0A517VDA3_9PLAN</name>
<keyword evidence="5" id="KW-0282">Flagellum</keyword>
<keyword evidence="5" id="KW-0969">Cilium</keyword>
<dbReference type="Pfam" id="PF02119">
    <property type="entry name" value="FlgI"/>
    <property type="match status" value="1"/>
</dbReference>
<protein>
    <submittedName>
        <fullName evidence="5">Flagellar P-ring protein</fullName>
    </submittedName>
</protein>
<sequence length="387" mass="41563">MGGGVVRLVLSFLIPFLFAELRREITMPARLFKPVLSLMILLVCLPCSVSELQARTRVENICSVYGMKEIKLTGMGLVVGLDGTGDGGKNLPTIRSLAAALKHLNNPVVDLADLSAANNVALVMIEATIPASGIRKGQKLDCYVSSMLGAKSLRGGRLLVAPVATPEIGNGIGAGLCSGGIILEDDLSQATGKIINGLVMERDFDLPFIDRRTRSITLLVDRHHAGFHTASEVARVINSEFSFEAGNRQLAIAQGPGRVFIRIPKQYMESPVEFVAAVMEVGIDRPHQQARVVVNPKSQTVVVTGEVEISPVVISHKNLTVGVGNPAEGGLPGGFVPITGEQGQQSTQRLQQLVEALNQLRVPTEDVISIIRELHRSGKLHAEYDEH</sequence>
<evidence type="ECO:0000313" key="6">
    <source>
        <dbReference type="Proteomes" id="UP000316855"/>
    </source>
</evidence>
<dbReference type="GO" id="GO:0030288">
    <property type="term" value="C:outer membrane-bounded periplasmic space"/>
    <property type="evidence" value="ECO:0007669"/>
    <property type="project" value="InterPro"/>
</dbReference>
<dbReference type="GO" id="GO:0071973">
    <property type="term" value="P:bacterial-type flagellum-dependent cell motility"/>
    <property type="evidence" value="ECO:0007669"/>
    <property type="project" value="InterPro"/>
</dbReference>
<dbReference type="AlphaFoldDB" id="A0A517VDA3"/>
<dbReference type="PANTHER" id="PTHR30381:SF0">
    <property type="entry name" value="FLAGELLAR P-RING PROTEIN"/>
    <property type="match status" value="1"/>
</dbReference>
<proteinExistence type="predicted"/>
<dbReference type="EMBL" id="CP036343">
    <property type="protein sequence ID" value="QDT90985.1"/>
    <property type="molecule type" value="Genomic_DNA"/>
</dbReference>
<dbReference type="GO" id="GO:0009428">
    <property type="term" value="C:bacterial-type flagellum basal body, distal rod, P ring"/>
    <property type="evidence" value="ECO:0007669"/>
    <property type="project" value="InterPro"/>
</dbReference>
<comment type="function">
    <text evidence="1">Assembles around the rod to form the L-ring and probably protects the motor/basal body from shearing forces during rotation.</text>
</comment>
<dbReference type="PRINTS" id="PR01010">
    <property type="entry name" value="FLGPRINGFLGI"/>
</dbReference>